<comment type="caution">
    <text evidence="2">The sequence shown here is derived from an EMBL/GenBank/DDBJ whole genome shotgun (WGS) entry which is preliminary data.</text>
</comment>
<reference evidence="2 3" key="1">
    <citation type="submission" date="2017-11" db="EMBL/GenBank/DDBJ databases">
        <title>Genomic Encyclopedia of Archaeal and Bacterial Type Strains, Phase II (KMG-II): From Individual Species to Whole Genera.</title>
        <authorList>
            <person name="Goeker M."/>
        </authorList>
    </citation>
    <scope>NUCLEOTIDE SEQUENCE [LARGE SCALE GENOMIC DNA]</scope>
    <source>
        <strain evidence="2 3">DSM 28175</strain>
    </source>
</reference>
<keyword evidence="3" id="KW-1185">Reference proteome</keyword>
<dbReference type="Pfam" id="PF06123">
    <property type="entry name" value="CreD"/>
    <property type="match status" value="1"/>
</dbReference>
<gene>
    <name evidence="2" type="ORF">CLV57_0408</name>
</gene>
<keyword evidence="1" id="KW-0472">Membrane</keyword>
<organism evidence="2 3">
    <name type="scientific">Mucilaginibacter auburnensis</name>
    <dbReference type="NCBI Taxonomy" id="1457233"/>
    <lineage>
        <taxon>Bacteria</taxon>
        <taxon>Pseudomonadati</taxon>
        <taxon>Bacteroidota</taxon>
        <taxon>Sphingobacteriia</taxon>
        <taxon>Sphingobacteriales</taxon>
        <taxon>Sphingobacteriaceae</taxon>
        <taxon>Mucilaginibacter</taxon>
    </lineage>
</organism>
<dbReference type="EMBL" id="PGFJ01000001">
    <property type="protein sequence ID" value="PJJ83426.1"/>
    <property type="molecule type" value="Genomic_DNA"/>
</dbReference>
<dbReference type="Proteomes" id="UP000242687">
    <property type="component" value="Unassembled WGS sequence"/>
</dbReference>
<sequence length="447" mass="50109">MIQEQPQYNSISTWLRESVMIKLFVIGFLALVLLIPSSMISSLITERAERQGEVGREIAKIWADSQLVEPPVLVIPYKKTVTEQSADHKVTTKQVDDVLYVLPDKLNITADVVPDTLHRGMFESIVYTAKLHLSGDFKPEIFKGISADQMDTAKARLTFKLTDLKGLKTNPVIMFGNQKLNATPVFGEDELLQGGLQVPVSFNVNNTTAIPFSYTLDIKGSRSLNFLHTGKATTVKVHSTWATPSFTGGYSPDERKINNKGFDAKWQVLYYNRPFAQQWVGVDTLLNSMSKQEKAIFGVDLKLPVDQYQQTTRTAKYAVLIILLTFVALFLTELIRKQPIHPFNYALIGAALVIYYTLLLSFAEQVGYTLAYCIASVATIALVSVFISSLLKNKLMAMLFAAILGVFYVFVYVLIQLEDLALLIGSIALFIILSVLMYFSRKINWDK</sequence>
<evidence type="ECO:0000256" key="1">
    <source>
        <dbReference type="SAM" id="Phobius"/>
    </source>
</evidence>
<feature type="transmembrane region" description="Helical" evidence="1">
    <location>
        <begin position="395"/>
        <end position="415"/>
    </location>
</feature>
<feature type="transmembrane region" description="Helical" evidence="1">
    <location>
        <begin position="342"/>
        <end position="363"/>
    </location>
</feature>
<dbReference type="OrthoDB" id="9791851at2"/>
<feature type="transmembrane region" description="Helical" evidence="1">
    <location>
        <begin position="421"/>
        <end position="439"/>
    </location>
</feature>
<feature type="transmembrane region" description="Helical" evidence="1">
    <location>
        <begin position="21"/>
        <end position="44"/>
    </location>
</feature>
<accession>A0A2H9VRG1</accession>
<dbReference type="InterPro" id="IPR010364">
    <property type="entry name" value="Uncharacterised_IM_CreD"/>
</dbReference>
<evidence type="ECO:0000313" key="3">
    <source>
        <dbReference type="Proteomes" id="UP000242687"/>
    </source>
</evidence>
<dbReference type="PIRSF" id="PIRSF004548">
    <property type="entry name" value="CreD"/>
    <property type="match status" value="1"/>
</dbReference>
<feature type="transmembrane region" description="Helical" evidence="1">
    <location>
        <begin position="369"/>
        <end position="388"/>
    </location>
</feature>
<keyword evidence="1" id="KW-0812">Transmembrane</keyword>
<protein>
    <submittedName>
        <fullName evidence="2">Inner membrane protein</fullName>
    </submittedName>
</protein>
<keyword evidence="1" id="KW-1133">Transmembrane helix</keyword>
<name>A0A2H9VRG1_9SPHI</name>
<dbReference type="GO" id="GO:0005886">
    <property type="term" value="C:plasma membrane"/>
    <property type="evidence" value="ECO:0007669"/>
    <property type="project" value="TreeGrafter"/>
</dbReference>
<dbReference type="AlphaFoldDB" id="A0A2H9VRG1"/>
<dbReference type="RefSeq" id="WP_100339689.1">
    <property type="nucleotide sequence ID" value="NZ_PGFJ01000001.1"/>
</dbReference>
<evidence type="ECO:0000313" key="2">
    <source>
        <dbReference type="EMBL" id="PJJ83426.1"/>
    </source>
</evidence>
<dbReference type="NCBIfam" id="NF008712">
    <property type="entry name" value="PRK11715.1-1"/>
    <property type="match status" value="1"/>
</dbReference>
<dbReference type="PANTHER" id="PTHR30092">
    <property type="entry name" value="INNER MEMBRANE PROTEIN CRED"/>
    <property type="match status" value="1"/>
</dbReference>
<dbReference type="PANTHER" id="PTHR30092:SF0">
    <property type="entry name" value="INNER MEMBRANE PROTEIN CRED"/>
    <property type="match status" value="1"/>
</dbReference>
<feature type="transmembrane region" description="Helical" evidence="1">
    <location>
        <begin position="317"/>
        <end position="335"/>
    </location>
</feature>
<proteinExistence type="predicted"/>